<feature type="compositionally biased region" description="Polar residues" evidence="1">
    <location>
        <begin position="453"/>
        <end position="470"/>
    </location>
</feature>
<feature type="compositionally biased region" description="Basic and acidic residues" evidence="1">
    <location>
        <begin position="53"/>
        <end position="65"/>
    </location>
</feature>
<evidence type="ECO:0000313" key="3">
    <source>
        <dbReference type="Proteomes" id="UP001321760"/>
    </source>
</evidence>
<reference evidence="2" key="2">
    <citation type="submission" date="2023-05" db="EMBL/GenBank/DDBJ databases">
        <authorList>
            <consortium name="Lawrence Berkeley National Laboratory"/>
            <person name="Steindorff A."/>
            <person name="Hensen N."/>
            <person name="Bonometti L."/>
            <person name="Westerberg I."/>
            <person name="Brannstrom I.O."/>
            <person name="Guillou S."/>
            <person name="Cros-Aarteil S."/>
            <person name="Calhoun S."/>
            <person name="Haridas S."/>
            <person name="Kuo A."/>
            <person name="Mondo S."/>
            <person name="Pangilinan J."/>
            <person name="Riley R."/>
            <person name="Labutti K."/>
            <person name="Andreopoulos B."/>
            <person name="Lipzen A."/>
            <person name="Chen C."/>
            <person name="Yanf M."/>
            <person name="Daum C."/>
            <person name="Ng V."/>
            <person name="Clum A."/>
            <person name="Ohm R."/>
            <person name="Martin F."/>
            <person name="Silar P."/>
            <person name="Natvig D."/>
            <person name="Lalanne C."/>
            <person name="Gautier V."/>
            <person name="Ament-Velasquez S.L."/>
            <person name="Kruys A."/>
            <person name="Hutchinson M.I."/>
            <person name="Powell A.J."/>
            <person name="Barry K."/>
            <person name="Miller A.N."/>
            <person name="Grigoriev I.V."/>
            <person name="Debuchy R."/>
            <person name="Gladieux P."/>
            <person name="Thoren M.H."/>
            <person name="Johannesson H."/>
        </authorList>
    </citation>
    <scope>NUCLEOTIDE SEQUENCE</scope>
    <source>
        <strain evidence="2">PSN243</strain>
    </source>
</reference>
<feature type="compositionally biased region" description="Low complexity" evidence="1">
    <location>
        <begin position="239"/>
        <end position="248"/>
    </location>
</feature>
<protein>
    <submittedName>
        <fullName evidence="2">Uncharacterized protein</fullName>
    </submittedName>
</protein>
<accession>A0AAV9GQS5</accession>
<feature type="compositionally biased region" description="Basic residues" evidence="1">
    <location>
        <begin position="92"/>
        <end position="109"/>
    </location>
</feature>
<proteinExistence type="predicted"/>
<comment type="caution">
    <text evidence="2">The sequence shown here is derived from an EMBL/GenBank/DDBJ whole genome shotgun (WGS) entry which is preliminary data.</text>
</comment>
<sequence length="470" mass="52038">MRHSFFVSALEAWVEGQGDMPDMLPLASDSDLEDEPKPVQKPEREQEDGGGESEFRVMDDWHSEGESAQGCWDGGEVESDYEEAQRQQDSFKRKRPTVSPRRHRPRRLRGREPGHPVVNTIDFSEIYKNGKPDRPRIIVSYTSGRGELRWYILHCTMEGRTHKQVFGANGKDAVMAAGKHIESLEHGFARKTPFNVIRILGTRVLNCDTKMAKLNNDAVRAIMAVPSTSQTEAEDPYDDGSTASDTTTLSTSVICEPSAVGFPAPPLTVPDVGQPYVHAAPSRDPRQRDGTRRIVMVLPVGPFYTVGVRSGSFEDQLASNAPSCYKRGPDGKLLRHNRGLVWAPGYEDGGLLAHRRKYPVGYFQKDLDSWPVGWVLGTELRPFTQQRHRGGADAIAFYRIQGFHKKTPYPFPVHNPGATRDAGQGRKISIHGPTDSKPGFVTSSSASKYGSSATVHSSISLLPQDSQDSL</sequence>
<dbReference type="EMBL" id="MU865932">
    <property type="protein sequence ID" value="KAK4450419.1"/>
    <property type="molecule type" value="Genomic_DNA"/>
</dbReference>
<reference evidence="2" key="1">
    <citation type="journal article" date="2023" name="Mol. Phylogenet. Evol.">
        <title>Genome-scale phylogeny and comparative genomics of the fungal order Sordariales.</title>
        <authorList>
            <person name="Hensen N."/>
            <person name="Bonometti L."/>
            <person name="Westerberg I."/>
            <person name="Brannstrom I.O."/>
            <person name="Guillou S."/>
            <person name="Cros-Aarteil S."/>
            <person name="Calhoun S."/>
            <person name="Haridas S."/>
            <person name="Kuo A."/>
            <person name="Mondo S."/>
            <person name="Pangilinan J."/>
            <person name="Riley R."/>
            <person name="LaButti K."/>
            <person name="Andreopoulos B."/>
            <person name="Lipzen A."/>
            <person name="Chen C."/>
            <person name="Yan M."/>
            <person name="Daum C."/>
            <person name="Ng V."/>
            <person name="Clum A."/>
            <person name="Steindorff A."/>
            <person name="Ohm R.A."/>
            <person name="Martin F."/>
            <person name="Silar P."/>
            <person name="Natvig D.O."/>
            <person name="Lalanne C."/>
            <person name="Gautier V."/>
            <person name="Ament-Velasquez S.L."/>
            <person name="Kruys A."/>
            <person name="Hutchinson M.I."/>
            <person name="Powell A.J."/>
            <person name="Barry K."/>
            <person name="Miller A.N."/>
            <person name="Grigoriev I.V."/>
            <person name="Debuchy R."/>
            <person name="Gladieux P."/>
            <person name="Hiltunen Thoren M."/>
            <person name="Johannesson H."/>
        </authorList>
    </citation>
    <scope>NUCLEOTIDE SEQUENCE</scope>
    <source>
        <strain evidence="2">PSN243</strain>
    </source>
</reference>
<evidence type="ECO:0000313" key="2">
    <source>
        <dbReference type="EMBL" id="KAK4450419.1"/>
    </source>
</evidence>
<feature type="region of interest" description="Disordered" evidence="1">
    <location>
        <begin position="19"/>
        <end position="115"/>
    </location>
</feature>
<feature type="region of interest" description="Disordered" evidence="1">
    <location>
        <begin position="229"/>
        <end position="248"/>
    </location>
</feature>
<feature type="region of interest" description="Disordered" evidence="1">
    <location>
        <begin position="409"/>
        <end position="470"/>
    </location>
</feature>
<dbReference type="Proteomes" id="UP001321760">
    <property type="component" value="Unassembled WGS sequence"/>
</dbReference>
<gene>
    <name evidence="2" type="ORF">QBC34DRAFT_75580</name>
</gene>
<evidence type="ECO:0000256" key="1">
    <source>
        <dbReference type="SAM" id="MobiDB-lite"/>
    </source>
</evidence>
<dbReference type="AlphaFoldDB" id="A0AAV9GQS5"/>
<feature type="compositionally biased region" description="Low complexity" evidence="1">
    <location>
        <begin position="443"/>
        <end position="452"/>
    </location>
</feature>
<organism evidence="2 3">
    <name type="scientific">Podospora aff. communis PSN243</name>
    <dbReference type="NCBI Taxonomy" id="3040156"/>
    <lineage>
        <taxon>Eukaryota</taxon>
        <taxon>Fungi</taxon>
        <taxon>Dikarya</taxon>
        <taxon>Ascomycota</taxon>
        <taxon>Pezizomycotina</taxon>
        <taxon>Sordariomycetes</taxon>
        <taxon>Sordariomycetidae</taxon>
        <taxon>Sordariales</taxon>
        <taxon>Podosporaceae</taxon>
        <taxon>Podospora</taxon>
    </lineage>
</organism>
<feature type="compositionally biased region" description="Basic and acidic residues" evidence="1">
    <location>
        <begin position="35"/>
        <end position="44"/>
    </location>
</feature>
<name>A0AAV9GQS5_9PEZI</name>
<keyword evidence="3" id="KW-1185">Reference proteome</keyword>